<dbReference type="KEGG" id="saga:M5M_10370"/>
<dbReference type="RefSeq" id="WP_015047419.1">
    <property type="nucleotide sequence ID" value="NC_018868.3"/>
</dbReference>
<dbReference type="HOGENOM" id="CLU_081229_0_0_6"/>
<evidence type="ECO:0000256" key="1">
    <source>
        <dbReference type="SAM" id="SignalP"/>
    </source>
</evidence>
<name>K4KM12_SIMAS</name>
<dbReference type="Proteomes" id="UP000000466">
    <property type="component" value="Chromosome"/>
</dbReference>
<protein>
    <recommendedName>
        <fullName evidence="2">YHYH domain-containing protein</fullName>
    </recommendedName>
</protein>
<accession>K4KM12</accession>
<keyword evidence="4" id="KW-1185">Reference proteome</keyword>
<gene>
    <name evidence="3" type="ordered locus">M5M_10370</name>
</gene>
<reference evidence="3 4" key="1">
    <citation type="journal article" date="2013" name="Genome Announc.">
        <title>Complete genome sequence of Simiduia agarivorans SA1(T), a marine bacterium able to degrade a variety of polysaccharides.</title>
        <authorList>
            <person name="Lin S.Y."/>
            <person name="Shieh W.Y."/>
            <person name="Chen J.S."/>
            <person name="Tang S.L."/>
        </authorList>
    </citation>
    <scope>NUCLEOTIDE SEQUENCE [LARGE SCALE GENOMIC DNA]</scope>
    <source>
        <strain evidence="4">DSM 21679 / JCM 13881 / BCRC 17597 / SA1</strain>
    </source>
</reference>
<evidence type="ECO:0000313" key="4">
    <source>
        <dbReference type="Proteomes" id="UP000000466"/>
    </source>
</evidence>
<dbReference type="eggNOG" id="ENOG502Z8HA">
    <property type="taxonomic scope" value="Bacteria"/>
</dbReference>
<dbReference type="Pfam" id="PF14240">
    <property type="entry name" value="YHYH"/>
    <property type="match status" value="1"/>
</dbReference>
<dbReference type="EMBL" id="CP003746">
    <property type="protein sequence ID" value="AFU99255.1"/>
    <property type="molecule type" value="Genomic_DNA"/>
</dbReference>
<feature type="domain" description="YHYH" evidence="2">
    <location>
        <begin position="126"/>
        <end position="216"/>
    </location>
</feature>
<proteinExistence type="predicted"/>
<dbReference type="AlphaFoldDB" id="K4KM12"/>
<dbReference type="OrthoDB" id="665834at2"/>
<keyword evidence="1" id="KW-0732">Signal</keyword>
<evidence type="ECO:0000259" key="2">
    <source>
        <dbReference type="Pfam" id="PF14240"/>
    </source>
</evidence>
<feature type="signal peptide" evidence="1">
    <location>
        <begin position="1"/>
        <end position="25"/>
    </location>
</feature>
<organism evidence="3 4">
    <name type="scientific">Simiduia agarivorans (strain DSM 21679 / JCM 13881 / BCRC 17597 / SA1)</name>
    <dbReference type="NCBI Taxonomy" id="1117647"/>
    <lineage>
        <taxon>Bacteria</taxon>
        <taxon>Pseudomonadati</taxon>
        <taxon>Pseudomonadota</taxon>
        <taxon>Gammaproteobacteria</taxon>
        <taxon>Cellvibrionales</taxon>
        <taxon>Cellvibrionaceae</taxon>
        <taxon>Simiduia</taxon>
    </lineage>
</organism>
<evidence type="ECO:0000313" key="3">
    <source>
        <dbReference type="EMBL" id="AFU99255.1"/>
    </source>
</evidence>
<dbReference type="STRING" id="1117647.M5M_10370"/>
<dbReference type="InterPro" id="IPR025924">
    <property type="entry name" value="YHYH_dom"/>
</dbReference>
<feature type="chain" id="PRO_5003879965" description="YHYH domain-containing protein" evidence="1">
    <location>
        <begin position="26"/>
        <end position="274"/>
    </location>
</feature>
<sequence>MQSLCFSRRLSACCAIALLSACGGSSDSDNLTPIVEDTDASTSACTHAVTELSGAYLFFGSNVTVTLSDDGCEVTFEAAGKPDHTSPYWNPDNRSGLYEAPGAETDIAHMSPGYIEDYSNRYYLTTPVAPEKAGSSTATRLGAVGIATSGAPIFNDQEGPNVALQLGVIQGFDRNGAHTGPEVYHYHLEPKAISDDDDALVGVMADGFFLYGRKCYGVGDYPTDLDESGGHTTFTQHTFGDNQYHYHIQNTLYLNAYYLAFPGDYQGTYYGISN</sequence>